<keyword evidence="3" id="KW-1185">Reference proteome</keyword>
<feature type="region of interest" description="Disordered" evidence="1">
    <location>
        <begin position="1"/>
        <end position="34"/>
    </location>
</feature>
<dbReference type="Proteomes" id="UP000652761">
    <property type="component" value="Unassembled WGS sequence"/>
</dbReference>
<accession>A0A843XMZ3</accession>
<evidence type="ECO:0000313" key="2">
    <source>
        <dbReference type="EMBL" id="MQM20480.1"/>
    </source>
</evidence>
<comment type="caution">
    <text evidence="2">The sequence shown here is derived from an EMBL/GenBank/DDBJ whole genome shotgun (WGS) entry which is preliminary data.</text>
</comment>
<dbReference type="EMBL" id="NMUH01009860">
    <property type="protein sequence ID" value="MQM20480.1"/>
    <property type="molecule type" value="Genomic_DNA"/>
</dbReference>
<sequence length="210" mass="22618">MPVEIGALSGPGEEHPNVFINRGSSDEEPEESDGVSARCVELSGPASWARSVRWFTECERDGGEGYVLDASVVGVAFRLPLFGVNVCMRAACCARNGAADVRSGKASPEAVAIRSRQHVNVLGVCPGTGVYCRGLVVFLDTLTLVLSIGPFVRDCETERLFLCCVVRCVLVVVLRFEVCHGVGTVVVVVVMRNQRSRMGQGKSDEHPSYE</sequence>
<organism evidence="2 3">
    <name type="scientific">Colocasia esculenta</name>
    <name type="common">Wild taro</name>
    <name type="synonym">Arum esculentum</name>
    <dbReference type="NCBI Taxonomy" id="4460"/>
    <lineage>
        <taxon>Eukaryota</taxon>
        <taxon>Viridiplantae</taxon>
        <taxon>Streptophyta</taxon>
        <taxon>Embryophyta</taxon>
        <taxon>Tracheophyta</taxon>
        <taxon>Spermatophyta</taxon>
        <taxon>Magnoliopsida</taxon>
        <taxon>Liliopsida</taxon>
        <taxon>Araceae</taxon>
        <taxon>Aroideae</taxon>
        <taxon>Colocasieae</taxon>
        <taxon>Colocasia</taxon>
    </lineage>
</organism>
<evidence type="ECO:0000313" key="3">
    <source>
        <dbReference type="Proteomes" id="UP000652761"/>
    </source>
</evidence>
<dbReference type="AlphaFoldDB" id="A0A843XMZ3"/>
<reference evidence="2" key="1">
    <citation type="submission" date="2017-07" db="EMBL/GenBank/DDBJ databases">
        <title>Taro Niue Genome Assembly and Annotation.</title>
        <authorList>
            <person name="Atibalentja N."/>
            <person name="Keating K."/>
            <person name="Fields C.J."/>
        </authorList>
    </citation>
    <scope>NUCLEOTIDE SEQUENCE</scope>
    <source>
        <strain evidence="2">Niue_2</strain>
        <tissue evidence="2">Leaf</tissue>
    </source>
</reference>
<gene>
    <name evidence="2" type="ORF">Taro_053501</name>
</gene>
<evidence type="ECO:0000256" key="1">
    <source>
        <dbReference type="SAM" id="MobiDB-lite"/>
    </source>
</evidence>
<name>A0A843XMZ3_COLES</name>
<protein>
    <submittedName>
        <fullName evidence="2">Uncharacterized protein</fullName>
    </submittedName>
</protein>
<proteinExistence type="predicted"/>